<evidence type="ECO:0000256" key="3">
    <source>
        <dbReference type="ARBA" id="ARBA00023295"/>
    </source>
</evidence>
<sequence length="533" mass="62867">MVKRPVASKHPSRENEKNVSFEWPHHEFLWGVATSPYQHEGGMNGEGEPLNNWAWAERDNQVEPSGKSCNFWNLAEEDLKRAKALGLNAFRLGISWSRIQPVYDLPHPENPSFLEPPPFDPTVLARYSEILAYCRALGLEPVVTLHHFTHPAWLGLDAWIHRSTINHYLRYVEYTIKYLLEHLPKDFHCEPPRFFLTVNEPNMLATCHYLYGYFPSGANRGIHAATTCLIHLLEAHSRAYFLIHSLYKSHGLKPYVSFNNYSSNLYWLDLAWLDLLHANYFGIKKQKLFSYLWDRARQLDSAFDKARFSSISLARKALGFLLKKAQHFLAYACSFESAWKELLEVIYASKQRPFDFIAFDYYDPFVEHALRWPRWNDELPKRNKTFHEWMMEAFTSKWWDWRMLPEGLAFVTHQLTHYQLPLLISENGLAYRYTPSGMMEKRRDSVLRSHYIRAHVRIVNKLREEGAPLFGYLYWSLVDNYEWGSFSPRFGLYSVDFQNGLYRKEIDVFGENPAKIYAEEVQKARINRISWKK</sequence>
<reference evidence="6" key="2">
    <citation type="journal article" date="2019" name="BMC Genomics">
        <title>Complete genome sequence analysis of the thermoacidophilic verrucomicrobial methanotroph 'Candidatus Methylacidiphilum kamchatkense' strain Kam1 and comparison with its closest relatives.</title>
        <authorList>
            <person name="Kruse T."/>
            <person name="Ratnadevi C.M."/>
            <person name="Erikstad H.A."/>
            <person name="Birkeland N.K."/>
        </authorList>
    </citation>
    <scope>NUCLEOTIDE SEQUENCE</scope>
    <source>
        <strain evidence="6">Kam1</strain>
    </source>
</reference>
<comment type="similarity">
    <text evidence="1 4">Belongs to the glycosyl hydrolase 1 family.</text>
</comment>
<name>A0A0C1RJY6_9BACT</name>
<dbReference type="Gene3D" id="3.20.20.80">
    <property type="entry name" value="Glycosidases"/>
    <property type="match status" value="1"/>
</dbReference>
<evidence type="ECO:0000313" key="8">
    <source>
        <dbReference type="Proteomes" id="UP000315925"/>
    </source>
</evidence>
<dbReference type="GO" id="GO:0005829">
    <property type="term" value="C:cytosol"/>
    <property type="evidence" value="ECO:0007669"/>
    <property type="project" value="TreeGrafter"/>
</dbReference>
<evidence type="ECO:0000256" key="2">
    <source>
        <dbReference type="ARBA" id="ARBA00022801"/>
    </source>
</evidence>
<dbReference type="RefSeq" id="WP_039721704.1">
    <property type="nucleotide sequence ID" value="NZ_CP037899.1"/>
</dbReference>
<dbReference type="InterPro" id="IPR017853">
    <property type="entry name" value="GH"/>
</dbReference>
<keyword evidence="7" id="KW-1185">Reference proteome</keyword>
<dbReference type="EMBL" id="JQNX01000005">
    <property type="protein sequence ID" value="KIE58382.1"/>
    <property type="molecule type" value="Genomic_DNA"/>
</dbReference>
<evidence type="ECO:0000256" key="1">
    <source>
        <dbReference type="ARBA" id="ARBA00010838"/>
    </source>
</evidence>
<evidence type="ECO:0000313" key="7">
    <source>
        <dbReference type="Proteomes" id="UP000031594"/>
    </source>
</evidence>
<dbReference type="PRINTS" id="PR00131">
    <property type="entry name" value="GLHYDRLASE1"/>
</dbReference>
<dbReference type="OrthoDB" id="9765195at2"/>
<dbReference type="EC" id="3.2.1.85" evidence="6"/>
<proteinExistence type="inferred from homology"/>
<organism evidence="6 8">
    <name type="scientific">Methylacidiphilum kamchatkense Kam1</name>
    <dbReference type="NCBI Taxonomy" id="1202785"/>
    <lineage>
        <taxon>Bacteria</taxon>
        <taxon>Pseudomonadati</taxon>
        <taxon>Verrucomicrobiota</taxon>
        <taxon>Methylacidiphilae</taxon>
        <taxon>Methylacidiphilales</taxon>
        <taxon>Methylacidiphilaceae</taxon>
        <taxon>Methylacidiphilum (ex Ratnadevi et al. 2023)</taxon>
    </lineage>
</organism>
<keyword evidence="3 6" id="KW-0326">Glycosidase</keyword>
<dbReference type="GO" id="GO:0008422">
    <property type="term" value="F:beta-glucosidase activity"/>
    <property type="evidence" value="ECO:0007669"/>
    <property type="project" value="TreeGrafter"/>
</dbReference>
<keyword evidence="2 6" id="KW-0378">Hydrolase</keyword>
<dbReference type="PANTHER" id="PTHR10353">
    <property type="entry name" value="GLYCOSYL HYDROLASE"/>
    <property type="match status" value="1"/>
</dbReference>
<dbReference type="InterPro" id="IPR001360">
    <property type="entry name" value="Glyco_hydro_1"/>
</dbReference>
<gene>
    <name evidence="5" type="ORF">A946_07815</name>
    <name evidence="6" type="ORF">kam1_979</name>
</gene>
<dbReference type="EMBL" id="CP037899">
    <property type="protein sequence ID" value="QDQ42211.1"/>
    <property type="molecule type" value="Genomic_DNA"/>
</dbReference>
<dbReference type="GO" id="GO:0033920">
    <property type="term" value="F:6-phospho-beta-galactosidase activity"/>
    <property type="evidence" value="ECO:0007669"/>
    <property type="project" value="UniProtKB-EC"/>
</dbReference>
<evidence type="ECO:0000313" key="5">
    <source>
        <dbReference type="EMBL" id="KIE58382.1"/>
    </source>
</evidence>
<reference evidence="8" key="3">
    <citation type="submission" date="2019-03" db="EMBL/GenBank/DDBJ databases">
        <title>Complete genome of Methylacidiphilum kamchatkense Kam1.</title>
        <authorList>
            <person name="Kruse T."/>
            <person name="Murarilal Ratnadevi C."/>
            <person name="Erikstad H.-A."/>
            <person name="Birkeland N.-K."/>
        </authorList>
    </citation>
    <scope>NUCLEOTIDE SEQUENCE [LARGE SCALE GENOMIC DNA]</scope>
    <source>
        <strain evidence="8">kam1</strain>
    </source>
</reference>
<evidence type="ECO:0000256" key="4">
    <source>
        <dbReference type="RuleBase" id="RU003690"/>
    </source>
</evidence>
<dbReference type="GO" id="GO:0016052">
    <property type="term" value="P:carbohydrate catabolic process"/>
    <property type="evidence" value="ECO:0007669"/>
    <property type="project" value="TreeGrafter"/>
</dbReference>
<dbReference type="KEGG" id="mkc:kam1_979"/>
<dbReference type="AlphaFoldDB" id="A0A0C1RJY6"/>
<dbReference type="STRING" id="1202785.A946_07815"/>
<protein>
    <submittedName>
        <fullName evidence="6">6-phospho-beta-galactosidase</fullName>
        <ecNumber evidence="6">3.2.1.85</ecNumber>
    </submittedName>
    <submittedName>
        <fullName evidence="5">Beta-glucosidase</fullName>
    </submittedName>
</protein>
<dbReference type="SUPFAM" id="SSF51445">
    <property type="entry name" value="(Trans)glycosidases"/>
    <property type="match status" value="1"/>
</dbReference>
<dbReference type="Proteomes" id="UP000315925">
    <property type="component" value="Chromosome"/>
</dbReference>
<evidence type="ECO:0000313" key="6">
    <source>
        <dbReference type="EMBL" id="QDQ42211.1"/>
    </source>
</evidence>
<reference evidence="5 7" key="1">
    <citation type="submission" date="2014-08" db="EMBL/GenBank/DDBJ databases">
        <title>Methylacidiphilum kamchatkense strain Kam1 draft genome sequence.</title>
        <authorList>
            <person name="Birkeland N.-K."/>
            <person name="Erikstad H.A."/>
        </authorList>
    </citation>
    <scope>NUCLEOTIDE SEQUENCE [LARGE SCALE GENOMIC DNA]</scope>
    <source>
        <strain evidence="5 7">Kam1</strain>
    </source>
</reference>
<dbReference type="PANTHER" id="PTHR10353:SF36">
    <property type="entry name" value="LP05116P"/>
    <property type="match status" value="1"/>
</dbReference>
<accession>A0A0C1RJY6</accession>
<dbReference type="Proteomes" id="UP000031594">
    <property type="component" value="Unassembled WGS sequence"/>
</dbReference>
<dbReference type="Pfam" id="PF00232">
    <property type="entry name" value="Glyco_hydro_1"/>
    <property type="match status" value="1"/>
</dbReference>